<gene>
    <name evidence="4" type="ORF">J4E00_16495</name>
</gene>
<accession>A0ABS3QHD8</accession>
<dbReference type="Proteomes" id="UP000664369">
    <property type="component" value="Unassembled WGS sequence"/>
</dbReference>
<organism evidence="4 5">
    <name type="scientific">Hymenobacter negativus</name>
    <dbReference type="NCBI Taxonomy" id="2795026"/>
    <lineage>
        <taxon>Bacteria</taxon>
        <taxon>Pseudomonadati</taxon>
        <taxon>Bacteroidota</taxon>
        <taxon>Cytophagia</taxon>
        <taxon>Cytophagales</taxon>
        <taxon>Hymenobacteraceae</taxon>
        <taxon>Hymenobacter</taxon>
    </lineage>
</organism>
<dbReference type="InterPro" id="IPR029069">
    <property type="entry name" value="HotDog_dom_sf"/>
</dbReference>
<keyword evidence="2" id="KW-0378">Hydrolase</keyword>
<evidence type="ECO:0000313" key="5">
    <source>
        <dbReference type="Proteomes" id="UP000664369"/>
    </source>
</evidence>
<comment type="caution">
    <text evidence="4">The sequence shown here is derived from an EMBL/GenBank/DDBJ whole genome shotgun (WGS) entry which is preliminary data.</text>
</comment>
<protein>
    <submittedName>
        <fullName evidence="4">PaaI family thioesterase</fullName>
    </submittedName>
</protein>
<evidence type="ECO:0000259" key="3">
    <source>
        <dbReference type="Pfam" id="PF03061"/>
    </source>
</evidence>
<comment type="similarity">
    <text evidence="1">Belongs to the thioesterase PaaI family.</text>
</comment>
<proteinExistence type="inferred from homology"/>
<dbReference type="PANTHER" id="PTHR21660:SF1">
    <property type="entry name" value="ACYL-COENZYME A THIOESTERASE 13"/>
    <property type="match status" value="1"/>
</dbReference>
<evidence type="ECO:0000313" key="4">
    <source>
        <dbReference type="EMBL" id="MBO2010664.1"/>
    </source>
</evidence>
<dbReference type="InterPro" id="IPR006683">
    <property type="entry name" value="Thioestr_dom"/>
</dbReference>
<feature type="domain" description="Thioesterase" evidence="3">
    <location>
        <begin position="73"/>
        <end position="144"/>
    </location>
</feature>
<sequence length="177" mass="19448">MHGIQFFRLYFQTHPLLIVSDISPSLPELATMVAAYNQMNHYGRTNGMVLTVPRPGLAEYRMTVQAEHLSSPNTCHGGVLAGLMDAALGAAALTLAFTKLEFVSTVEFKMNYLHAVHLHDALVARGMVDHAGNSLLVSSCIIYRVIEGQEEVAVARGLGTFNRYPANKRDFAKLVME</sequence>
<dbReference type="EMBL" id="JAGETZ010000007">
    <property type="protein sequence ID" value="MBO2010664.1"/>
    <property type="molecule type" value="Genomic_DNA"/>
</dbReference>
<dbReference type="NCBIfam" id="TIGR00369">
    <property type="entry name" value="unchar_dom_1"/>
    <property type="match status" value="1"/>
</dbReference>
<dbReference type="SUPFAM" id="SSF54637">
    <property type="entry name" value="Thioesterase/thiol ester dehydrase-isomerase"/>
    <property type="match status" value="1"/>
</dbReference>
<reference evidence="4 5" key="1">
    <citation type="submission" date="2021-03" db="EMBL/GenBank/DDBJ databases">
        <authorList>
            <person name="Kim M.K."/>
        </authorList>
    </citation>
    <scope>NUCLEOTIDE SEQUENCE [LARGE SCALE GENOMIC DNA]</scope>
    <source>
        <strain evidence="4 5">BT442</strain>
    </source>
</reference>
<dbReference type="InterPro" id="IPR003736">
    <property type="entry name" value="PAAI_dom"/>
</dbReference>
<dbReference type="PANTHER" id="PTHR21660">
    <property type="entry name" value="THIOESTERASE SUPERFAMILY MEMBER-RELATED"/>
    <property type="match status" value="1"/>
</dbReference>
<name>A0ABS3QHD8_9BACT</name>
<dbReference type="CDD" id="cd03443">
    <property type="entry name" value="PaaI_thioesterase"/>
    <property type="match status" value="1"/>
</dbReference>
<evidence type="ECO:0000256" key="1">
    <source>
        <dbReference type="ARBA" id="ARBA00008324"/>
    </source>
</evidence>
<dbReference type="Gene3D" id="3.10.129.10">
    <property type="entry name" value="Hotdog Thioesterase"/>
    <property type="match status" value="1"/>
</dbReference>
<dbReference type="Pfam" id="PF03061">
    <property type="entry name" value="4HBT"/>
    <property type="match status" value="1"/>
</dbReference>
<keyword evidence="5" id="KW-1185">Reference proteome</keyword>
<evidence type="ECO:0000256" key="2">
    <source>
        <dbReference type="ARBA" id="ARBA00022801"/>
    </source>
</evidence>
<dbReference type="InterPro" id="IPR039298">
    <property type="entry name" value="ACOT13"/>
</dbReference>